<dbReference type="FunFam" id="2.60.120.830:FF:000001">
    <property type="entry name" value="A disintegrin and metalloproteinase with thrombospondin motifs 1"/>
    <property type="match status" value="1"/>
</dbReference>
<feature type="compositionally biased region" description="Polar residues" evidence="7">
    <location>
        <begin position="629"/>
        <end position="671"/>
    </location>
</feature>
<feature type="region of interest" description="Disordered" evidence="7">
    <location>
        <begin position="433"/>
        <end position="573"/>
    </location>
</feature>
<feature type="compositionally biased region" description="Polar residues" evidence="7">
    <location>
        <begin position="364"/>
        <end position="375"/>
    </location>
</feature>
<dbReference type="PROSITE" id="PS50092">
    <property type="entry name" value="TSP1"/>
    <property type="match status" value="6"/>
</dbReference>
<dbReference type="PANTHER" id="PTHR13723:SF281">
    <property type="entry name" value="PAPILIN"/>
    <property type="match status" value="1"/>
</dbReference>
<feature type="disulfide bond" evidence="6">
    <location>
        <begin position="37"/>
        <end position="92"/>
    </location>
</feature>
<dbReference type="SMART" id="SM00209">
    <property type="entry name" value="TSP1"/>
    <property type="match status" value="7"/>
</dbReference>
<evidence type="ECO:0000313" key="10">
    <source>
        <dbReference type="EMBL" id="CAH1797973.1"/>
    </source>
</evidence>
<feature type="region of interest" description="Disordered" evidence="7">
    <location>
        <begin position="331"/>
        <end position="415"/>
    </location>
</feature>
<dbReference type="Pfam" id="PF19236">
    <property type="entry name" value="ADAMTS_CR_3"/>
    <property type="match status" value="1"/>
</dbReference>
<keyword evidence="5 6" id="KW-1015">Disulfide bond</keyword>
<evidence type="ECO:0000256" key="7">
    <source>
        <dbReference type="SAM" id="MobiDB-lite"/>
    </source>
</evidence>
<comment type="subcellular location">
    <subcellularLocation>
        <location evidence="1">Secreted</location>
    </subcellularLocation>
</comment>
<keyword evidence="11" id="KW-1185">Reference proteome</keyword>
<keyword evidence="3 8" id="KW-0732">Signal</keyword>
<feature type="compositionally biased region" description="Low complexity" evidence="7">
    <location>
        <begin position="672"/>
        <end position="688"/>
    </location>
</feature>
<dbReference type="Gene3D" id="2.60.120.830">
    <property type="match status" value="1"/>
</dbReference>
<dbReference type="GO" id="GO:0006508">
    <property type="term" value="P:proteolysis"/>
    <property type="evidence" value="ECO:0007669"/>
    <property type="project" value="TreeGrafter"/>
</dbReference>
<evidence type="ECO:0000313" key="11">
    <source>
        <dbReference type="Proteomes" id="UP000749559"/>
    </source>
</evidence>
<dbReference type="EMBL" id="CAIIXF020000010">
    <property type="protein sequence ID" value="CAH1797973.1"/>
    <property type="molecule type" value="Genomic_DNA"/>
</dbReference>
<dbReference type="InterPro" id="IPR000884">
    <property type="entry name" value="TSP1_rpt"/>
</dbReference>
<feature type="compositionally biased region" description="Basic residues" evidence="7">
    <location>
        <begin position="350"/>
        <end position="361"/>
    </location>
</feature>
<feature type="chain" id="PRO_5035863686" description="PLAC domain-containing protein" evidence="8">
    <location>
        <begin position="20"/>
        <end position="1092"/>
    </location>
</feature>
<accession>A0A8S4PWG0</accession>
<dbReference type="PROSITE" id="PS50900">
    <property type="entry name" value="PLAC"/>
    <property type="match status" value="1"/>
</dbReference>
<evidence type="ECO:0000256" key="8">
    <source>
        <dbReference type="SAM" id="SignalP"/>
    </source>
</evidence>
<feature type="compositionally biased region" description="Polar residues" evidence="7">
    <location>
        <begin position="603"/>
        <end position="617"/>
    </location>
</feature>
<dbReference type="InterPro" id="IPR045371">
    <property type="entry name" value="ADAMTS_CR_3"/>
</dbReference>
<proteinExistence type="predicted"/>
<evidence type="ECO:0000256" key="2">
    <source>
        <dbReference type="ARBA" id="ARBA00022525"/>
    </source>
</evidence>
<dbReference type="GO" id="GO:0004222">
    <property type="term" value="F:metalloendopeptidase activity"/>
    <property type="evidence" value="ECO:0007669"/>
    <property type="project" value="TreeGrafter"/>
</dbReference>
<dbReference type="InterPro" id="IPR010909">
    <property type="entry name" value="PLAC"/>
</dbReference>
<evidence type="ECO:0000256" key="3">
    <source>
        <dbReference type="ARBA" id="ARBA00022729"/>
    </source>
</evidence>
<evidence type="ECO:0000256" key="5">
    <source>
        <dbReference type="ARBA" id="ARBA00023157"/>
    </source>
</evidence>
<feature type="disulfide bond" evidence="6">
    <location>
        <begin position="41"/>
        <end position="97"/>
    </location>
</feature>
<dbReference type="GO" id="GO:0005576">
    <property type="term" value="C:extracellular region"/>
    <property type="evidence" value="ECO:0007669"/>
    <property type="project" value="UniProtKB-SubCell"/>
</dbReference>
<sequence length="1092" mass="120563">MSILLVVMALQMWLPNAKANDGSLQMEWGPWGGWGGCSRQCGNGIMYRVRECKYPKGMVQHGRHRRQRGLGKSHRRKMKSNCVGMYKEYRTCEKQACPGDLSSRASQCQEFNNKLYMGRRIKAWEPYERGKPPGPRGQCKLVCRATGYSFFAKLAEKVEDGTKCLGGVCINGYCQQVGCDGVIGSNKHLDKCGKCGGDGTSCRIVSGIFTNPKLKYGYNTVIKIPKGACQINVTEMRPSRNYLVLKRESGKFILNGNWAIDWTGTYVAAGGEFHYTRSARSKGEQILATGPINETIELQILYQNNNPGIMYSFAIKKEKVHDMMNMMKETMNEQDPQARLPQTSNNYHSNNRHRHNGHHRKTQSDTPVYSNNKQPTRGRVYPPTRNQNSQINTNRQSVSNTGYNPRLPNGGVGGVAATRNSQYINARSRYVPGSVQTGTQTYPGSSLYRNSAQPGGTNSQFTGRSNPRYGYQGTASNPRTDPRYSSAASTNNRYPNSGASVPQYNSRGGVNPQFNSRGGVNPQYNSRGGVNPQYNSRGGIIPQYTNTRGASDPRYRSQGNSNPSNPRNPQYPHVLSAYRNTGIQNDKTPISAQNSALAKYPPSRNSQTPGGSITQGSYVPPGVAGSIPKYSQSGGSFAPNRQQPGGSFAPNRQQPGGSFAPNRQQPGGSFSPNIQQPGLGNQQQGGLIDPSLGGQAQAIPTQGSSENYDWKISGFSACSRTCGGGIQETLVVCVKEDNSAVVLDDNCDKEKKPEKQRVACNPKACEPDWDKGEWSGCTTTCGKGIQTRRVECKQRMNPQVHISVSASLCSGASKPATTKMCELAECARWKTGKWNSCPVECGKGSQTREVVCVDHQNSTIPDSECELEKPVSQTDCDMGPCSKAWYYTEWSNQCSSDCGDGFYKRKLYCSSNKEEDCSASSRPESERSCENEKQCGAKWFTGPWSKCSSECAGTQTREVLCMRHLSHMFVSVSERSCGQEKPITEKPCEQSSCNADWYMTDWTECTQSCGGGQKMREVRCLDRDQKPSNACTVTKRPESKLECNSDPCPTQTPDPSCKDKYTNCRLVKQARLCRYSYYKTVCCDSCKQHKHH</sequence>
<dbReference type="GO" id="GO:0030198">
    <property type="term" value="P:extracellular matrix organization"/>
    <property type="evidence" value="ECO:0007669"/>
    <property type="project" value="InterPro"/>
</dbReference>
<evidence type="ECO:0000259" key="9">
    <source>
        <dbReference type="PROSITE" id="PS50900"/>
    </source>
</evidence>
<dbReference type="SUPFAM" id="SSF82895">
    <property type="entry name" value="TSP-1 type 1 repeat"/>
    <property type="match status" value="6"/>
</dbReference>
<dbReference type="InterPro" id="IPR050439">
    <property type="entry name" value="ADAMTS_ADAMTS-like"/>
</dbReference>
<reference evidence="10" key="1">
    <citation type="submission" date="2022-03" db="EMBL/GenBank/DDBJ databases">
        <authorList>
            <person name="Martin C."/>
        </authorList>
    </citation>
    <scope>NUCLEOTIDE SEQUENCE</scope>
</reference>
<protein>
    <recommendedName>
        <fullName evidence="9">PLAC domain-containing protein</fullName>
    </recommendedName>
</protein>
<name>A0A8S4PWG0_OWEFU</name>
<feature type="domain" description="PLAC" evidence="9">
    <location>
        <begin position="1053"/>
        <end position="1090"/>
    </location>
</feature>
<dbReference type="GO" id="GO:0031012">
    <property type="term" value="C:extracellular matrix"/>
    <property type="evidence" value="ECO:0007669"/>
    <property type="project" value="TreeGrafter"/>
</dbReference>
<feature type="signal peptide" evidence="8">
    <location>
        <begin position="1"/>
        <end position="19"/>
    </location>
</feature>
<dbReference type="InterPro" id="IPR013273">
    <property type="entry name" value="ADAMTS/ADAMTS-like"/>
</dbReference>
<feature type="region of interest" description="Disordered" evidence="7">
    <location>
        <begin position="593"/>
        <end position="701"/>
    </location>
</feature>
<feature type="compositionally biased region" description="Polar residues" evidence="7">
    <location>
        <begin position="486"/>
        <end position="536"/>
    </location>
</feature>
<dbReference type="Pfam" id="PF08686">
    <property type="entry name" value="PLAC"/>
    <property type="match status" value="1"/>
</dbReference>
<dbReference type="InterPro" id="IPR010294">
    <property type="entry name" value="ADAMTS_spacer1"/>
</dbReference>
<keyword evidence="2" id="KW-0964">Secreted</keyword>
<dbReference type="Pfam" id="PF05986">
    <property type="entry name" value="ADAMTS_spacer1"/>
    <property type="match status" value="1"/>
</dbReference>
<feature type="compositionally biased region" description="Polar residues" evidence="7">
    <location>
        <begin position="384"/>
        <end position="403"/>
    </location>
</feature>
<dbReference type="InterPro" id="IPR036383">
    <property type="entry name" value="TSP1_rpt_sf"/>
</dbReference>
<dbReference type="Gene3D" id="2.20.100.10">
    <property type="entry name" value="Thrombospondin type-1 (TSP1) repeat"/>
    <property type="match status" value="5"/>
</dbReference>
<evidence type="ECO:0000256" key="1">
    <source>
        <dbReference type="ARBA" id="ARBA00004613"/>
    </source>
</evidence>
<feature type="compositionally biased region" description="Polar residues" evidence="7">
    <location>
        <begin position="434"/>
        <end position="465"/>
    </location>
</feature>
<dbReference type="AlphaFoldDB" id="A0A8S4PWG0"/>
<dbReference type="PANTHER" id="PTHR13723">
    <property type="entry name" value="ADAMTS A DISINTEGRIN AND METALLOPROTEASE WITH THROMBOSPONDIN MOTIFS PROTEASE"/>
    <property type="match status" value="1"/>
</dbReference>
<organism evidence="10 11">
    <name type="scientific">Owenia fusiformis</name>
    <name type="common">Polychaete worm</name>
    <dbReference type="NCBI Taxonomy" id="6347"/>
    <lineage>
        <taxon>Eukaryota</taxon>
        <taxon>Metazoa</taxon>
        <taxon>Spiralia</taxon>
        <taxon>Lophotrochozoa</taxon>
        <taxon>Annelida</taxon>
        <taxon>Polychaeta</taxon>
        <taxon>Sedentaria</taxon>
        <taxon>Canalipalpata</taxon>
        <taxon>Sabellida</taxon>
        <taxon>Oweniida</taxon>
        <taxon>Oweniidae</taxon>
        <taxon>Owenia</taxon>
    </lineage>
</organism>
<dbReference type="Pfam" id="PF00090">
    <property type="entry name" value="TSP_1"/>
    <property type="match status" value="1"/>
</dbReference>
<comment type="caution">
    <text evidence="10">The sequence shown here is derived from an EMBL/GenBank/DDBJ whole genome shotgun (WGS) entry which is preliminary data.</text>
</comment>
<evidence type="ECO:0000256" key="4">
    <source>
        <dbReference type="ARBA" id="ARBA00022737"/>
    </source>
</evidence>
<feature type="disulfide bond" evidence="6">
    <location>
        <begin position="52"/>
        <end position="82"/>
    </location>
</feature>
<dbReference type="FunFam" id="2.20.100.10:FF:000005">
    <property type="entry name" value="ADAM metallopeptidase with thrombospondin type 1 motif 9"/>
    <property type="match status" value="3"/>
</dbReference>
<dbReference type="PRINTS" id="PR01857">
    <property type="entry name" value="ADAMTSFAMILY"/>
</dbReference>
<dbReference type="Proteomes" id="UP000749559">
    <property type="component" value="Unassembled WGS sequence"/>
</dbReference>
<gene>
    <name evidence="10" type="ORF">OFUS_LOCUS22174</name>
</gene>
<evidence type="ECO:0000256" key="6">
    <source>
        <dbReference type="PIRSR" id="PIRSR613273-3"/>
    </source>
</evidence>
<feature type="compositionally biased region" description="Polar residues" evidence="7">
    <location>
        <begin position="557"/>
        <end position="568"/>
    </location>
</feature>
<dbReference type="OrthoDB" id="5950222at2759"/>
<keyword evidence="4" id="KW-0677">Repeat</keyword>
<dbReference type="Pfam" id="PF19030">
    <property type="entry name" value="TSP1_ADAMTS"/>
    <property type="match status" value="6"/>
</dbReference>